<dbReference type="GO" id="GO:0000287">
    <property type="term" value="F:magnesium ion binding"/>
    <property type="evidence" value="ECO:0007669"/>
    <property type="project" value="UniProtKB-UniRule"/>
</dbReference>
<dbReference type="HAMAP" id="MF_00252">
    <property type="entry name" value="Lys_tRNA_synth_class2"/>
    <property type="match status" value="1"/>
</dbReference>
<keyword evidence="2 7" id="KW-0479">Metal-binding</keyword>
<keyword evidence="7 8" id="KW-0460">Magnesium</keyword>
<dbReference type="Gene3D" id="2.40.50.140">
    <property type="entry name" value="Nucleic acid-binding proteins"/>
    <property type="match status" value="1"/>
</dbReference>
<evidence type="ECO:0000256" key="2">
    <source>
        <dbReference type="ARBA" id="ARBA00022723"/>
    </source>
</evidence>
<name>A0A1F4VYQ4_UNCKA</name>
<dbReference type="InterPro" id="IPR006195">
    <property type="entry name" value="aa-tRNA-synth_II"/>
</dbReference>
<evidence type="ECO:0000256" key="3">
    <source>
        <dbReference type="ARBA" id="ARBA00022741"/>
    </source>
</evidence>
<accession>A0A1F4VYQ4</accession>
<feature type="binding site" evidence="7">
    <location>
        <position position="402"/>
    </location>
    <ligand>
        <name>Mg(2+)</name>
        <dbReference type="ChEBI" id="CHEBI:18420"/>
        <label>1</label>
    </ligand>
</feature>
<comment type="catalytic activity">
    <reaction evidence="6 7 8">
        <text>tRNA(Lys) + L-lysine + ATP = L-lysyl-tRNA(Lys) + AMP + diphosphate</text>
        <dbReference type="Rhea" id="RHEA:20792"/>
        <dbReference type="Rhea" id="RHEA-COMP:9696"/>
        <dbReference type="Rhea" id="RHEA-COMP:9697"/>
        <dbReference type="ChEBI" id="CHEBI:30616"/>
        <dbReference type="ChEBI" id="CHEBI:32551"/>
        <dbReference type="ChEBI" id="CHEBI:33019"/>
        <dbReference type="ChEBI" id="CHEBI:78442"/>
        <dbReference type="ChEBI" id="CHEBI:78529"/>
        <dbReference type="ChEBI" id="CHEBI:456215"/>
        <dbReference type="EC" id="6.1.1.6"/>
    </reaction>
</comment>
<comment type="cofactor">
    <cofactor evidence="7 8">
        <name>Mg(2+)</name>
        <dbReference type="ChEBI" id="CHEBI:18420"/>
    </cofactor>
    <text evidence="7 8">Binds 3 Mg(2+) ions per subunit.</text>
</comment>
<dbReference type="EMBL" id="MEVT01000022">
    <property type="protein sequence ID" value="OGC62294.1"/>
    <property type="molecule type" value="Genomic_DNA"/>
</dbReference>
<dbReference type="InterPro" id="IPR018149">
    <property type="entry name" value="Lys-tRNA-synth_II_C"/>
</dbReference>
<gene>
    <name evidence="7" type="primary">lysS</name>
    <name evidence="10" type="ORF">A2264_03350</name>
</gene>
<dbReference type="SUPFAM" id="SSF50249">
    <property type="entry name" value="Nucleic acid-binding proteins"/>
    <property type="match status" value="1"/>
</dbReference>
<dbReference type="GO" id="GO:0004824">
    <property type="term" value="F:lysine-tRNA ligase activity"/>
    <property type="evidence" value="ECO:0007669"/>
    <property type="project" value="UniProtKB-UniRule"/>
</dbReference>
<keyword evidence="7" id="KW-0648">Protein biosynthesis</keyword>
<reference evidence="10 11" key="1">
    <citation type="journal article" date="2016" name="Nat. Commun.">
        <title>Thousands of microbial genomes shed light on interconnected biogeochemical processes in an aquifer system.</title>
        <authorList>
            <person name="Anantharaman K."/>
            <person name="Brown C.T."/>
            <person name="Hug L.A."/>
            <person name="Sharon I."/>
            <person name="Castelle C.J."/>
            <person name="Probst A.J."/>
            <person name="Thomas B.C."/>
            <person name="Singh A."/>
            <person name="Wilkins M.J."/>
            <person name="Karaoz U."/>
            <person name="Brodie E.L."/>
            <person name="Williams K.H."/>
            <person name="Hubbard S.S."/>
            <person name="Banfield J.F."/>
        </authorList>
    </citation>
    <scope>NUCLEOTIDE SEQUENCE [LARGE SCALE GENOMIC DNA]</scope>
</reference>
<evidence type="ECO:0000256" key="1">
    <source>
        <dbReference type="ARBA" id="ARBA00022598"/>
    </source>
</evidence>
<evidence type="ECO:0000256" key="7">
    <source>
        <dbReference type="HAMAP-Rule" id="MF_00252"/>
    </source>
</evidence>
<dbReference type="GO" id="GO:0005524">
    <property type="term" value="F:ATP binding"/>
    <property type="evidence" value="ECO:0007669"/>
    <property type="project" value="UniProtKB-UniRule"/>
</dbReference>
<keyword evidence="5 7" id="KW-0030">Aminoacyl-tRNA synthetase</keyword>
<dbReference type="EC" id="6.1.1.6" evidence="7"/>
<dbReference type="Pfam" id="PF00152">
    <property type="entry name" value="tRNA-synt_2"/>
    <property type="match status" value="1"/>
</dbReference>
<comment type="subcellular location">
    <subcellularLocation>
        <location evidence="7">Cytoplasm</location>
    </subcellularLocation>
</comment>
<dbReference type="InterPro" id="IPR045864">
    <property type="entry name" value="aa-tRNA-synth_II/BPL/LPL"/>
</dbReference>
<dbReference type="InterPro" id="IPR004365">
    <property type="entry name" value="NA-bd_OB_tRNA"/>
</dbReference>
<proteinExistence type="inferred from homology"/>
<dbReference type="NCBIfam" id="TIGR00499">
    <property type="entry name" value="lysS_bact"/>
    <property type="match status" value="1"/>
</dbReference>
<dbReference type="PANTHER" id="PTHR42918">
    <property type="entry name" value="LYSYL-TRNA SYNTHETASE"/>
    <property type="match status" value="1"/>
</dbReference>
<dbReference type="GO" id="GO:0005829">
    <property type="term" value="C:cytosol"/>
    <property type="evidence" value="ECO:0007669"/>
    <property type="project" value="TreeGrafter"/>
</dbReference>
<dbReference type="PRINTS" id="PR00982">
    <property type="entry name" value="TRNASYNTHLYS"/>
</dbReference>
<dbReference type="InterPro" id="IPR012340">
    <property type="entry name" value="NA-bd_OB-fold"/>
</dbReference>
<dbReference type="Gene3D" id="3.30.930.10">
    <property type="entry name" value="Bira Bifunctional Protein, Domain 2"/>
    <property type="match status" value="1"/>
</dbReference>
<keyword evidence="4 7" id="KW-0067">ATP-binding</keyword>
<evidence type="ECO:0000256" key="8">
    <source>
        <dbReference type="RuleBase" id="RU000336"/>
    </source>
</evidence>
<dbReference type="PROSITE" id="PS50862">
    <property type="entry name" value="AA_TRNA_LIGASE_II"/>
    <property type="match status" value="1"/>
</dbReference>
<evidence type="ECO:0000256" key="5">
    <source>
        <dbReference type="ARBA" id="ARBA00023146"/>
    </source>
</evidence>
<evidence type="ECO:0000256" key="6">
    <source>
        <dbReference type="ARBA" id="ARBA00048573"/>
    </source>
</evidence>
<keyword evidence="7" id="KW-0963">Cytoplasm</keyword>
<dbReference type="GO" id="GO:0000049">
    <property type="term" value="F:tRNA binding"/>
    <property type="evidence" value="ECO:0007669"/>
    <property type="project" value="TreeGrafter"/>
</dbReference>
<dbReference type="InterPro" id="IPR044136">
    <property type="entry name" value="Lys-tRNA-ligase_II_N"/>
</dbReference>
<dbReference type="GO" id="GO:0006430">
    <property type="term" value="P:lysyl-tRNA aminoacylation"/>
    <property type="evidence" value="ECO:0007669"/>
    <property type="project" value="UniProtKB-UniRule"/>
</dbReference>
<dbReference type="SUPFAM" id="SSF55681">
    <property type="entry name" value="Class II aaRS and biotin synthetases"/>
    <property type="match status" value="1"/>
</dbReference>
<comment type="caution">
    <text evidence="10">The sequence shown here is derived from an EMBL/GenBank/DDBJ whole genome shotgun (WGS) entry which is preliminary data.</text>
</comment>
<feature type="binding site" evidence="7">
    <location>
        <position position="409"/>
    </location>
    <ligand>
        <name>Mg(2+)</name>
        <dbReference type="ChEBI" id="CHEBI:18420"/>
        <label>1</label>
    </ligand>
</feature>
<comment type="similarity">
    <text evidence="7">Belongs to the class-II aminoacyl-tRNA synthetase family.</text>
</comment>
<keyword evidence="3 7" id="KW-0547">Nucleotide-binding</keyword>
<dbReference type="InterPro" id="IPR002313">
    <property type="entry name" value="Lys-tRNA-ligase_II"/>
</dbReference>
<dbReference type="NCBIfam" id="NF001756">
    <property type="entry name" value="PRK00484.1"/>
    <property type="match status" value="1"/>
</dbReference>
<evidence type="ECO:0000259" key="9">
    <source>
        <dbReference type="PROSITE" id="PS50862"/>
    </source>
</evidence>
<protein>
    <recommendedName>
        <fullName evidence="7">Lysine--tRNA ligase</fullName>
        <ecNumber evidence="7">6.1.1.6</ecNumber>
    </recommendedName>
    <alternativeName>
        <fullName evidence="7">Lysyl-tRNA synthetase</fullName>
        <shortName evidence="7">LysRS</shortName>
    </alternativeName>
</protein>
<organism evidence="10 11">
    <name type="scientific">candidate division WWE3 bacterium RIFOXYA2_FULL_46_9</name>
    <dbReference type="NCBI Taxonomy" id="1802636"/>
    <lineage>
        <taxon>Bacteria</taxon>
        <taxon>Katanobacteria</taxon>
    </lineage>
</organism>
<dbReference type="AlphaFoldDB" id="A0A1F4VYQ4"/>
<keyword evidence="1 7" id="KW-0436">Ligase</keyword>
<evidence type="ECO:0000256" key="4">
    <source>
        <dbReference type="ARBA" id="ARBA00022840"/>
    </source>
</evidence>
<dbReference type="InterPro" id="IPR004364">
    <property type="entry name" value="Aa-tRNA-synt_II"/>
</dbReference>
<dbReference type="CDD" id="cd04322">
    <property type="entry name" value="LysRS_N"/>
    <property type="match status" value="1"/>
</dbReference>
<evidence type="ECO:0000313" key="11">
    <source>
        <dbReference type="Proteomes" id="UP000176614"/>
    </source>
</evidence>
<evidence type="ECO:0000313" key="10">
    <source>
        <dbReference type="EMBL" id="OGC62294.1"/>
    </source>
</evidence>
<feature type="domain" description="Aminoacyl-transfer RNA synthetases class-II family profile" evidence="9">
    <location>
        <begin position="183"/>
        <end position="490"/>
    </location>
</feature>
<feature type="binding site" evidence="7">
    <location>
        <position position="409"/>
    </location>
    <ligand>
        <name>Mg(2+)</name>
        <dbReference type="ChEBI" id="CHEBI:18420"/>
        <label>2</label>
    </ligand>
</feature>
<dbReference type="Pfam" id="PF01336">
    <property type="entry name" value="tRNA_anti-codon"/>
    <property type="match status" value="1"/>
</dbReference>
<comment type="subunit">
    <text evidence="7">Homodimer.</text>
</comment>
<sequence>MATIQELREVRINKLNKLIEMGFNPYPPYANKTVINSRLTQNFEKYENSVQTLTGRLMSWREHGPLSFGDLQDESGRIQLYIKQDSLAEKNVEEQLLGYEDLNLLDIGDFLEVTGKVTKTQRGEISLEATHLKIIAKALRPLPEKWDGLKDVEERYRKRYLDLLTTPETRRVLDARWKITWELRKFLIEKGFNEVETPILQSLYGGTNAKPFTTHFNALDCDFYLRVAPELYLKRLIVGGYEKVFEIARNFRNEGMDHSHFPEFTMVEWYEAYADYNKVMDLAEELAKHLIRQLSGKTELSVGENTIEIGNTWRRVPVEELLKEHLGIEWNTVSETELKELQEKYKVKTRGVWTKNKALFAIFDHVITKKLIEPTWVIDYPIEVSPLAKAHRSKPGRTERFEGYIGGVEIFDGWSEIVSGLEQRQRFETEQNNMREGDDEAMPLDEDFIEALEHGAPPMGGIGFGVDRLVMFLTNTWAIKDVTAFPILKPRNN</sequence>
<dbReference type="Proteomes" id="UP000176614">
    <property type="component" value="Unassembled WGS sequence"/>
</dbReference>
<dbReference type="PANTHER" id="PTHR42918:SF15">
    <property type="entry name" value="LYSINE--TRNA LIGASE, CHLOROPLASTIC_MITOCHONDRIAL"/>
    <property type="match status" value="1"/>
</dbReference>